<organism evidence="1 2">
    <name type="scientific">Romanomermis culicivorax</name>
    <name type="common">Nematode worm</name>
    <dbReference type="NCBI Taxonomy" id="13658"/>
    <lineage>
        <taxon>Eukaryota</taxon>
        <taxon>Metazoa</taxon>
        <taxon>Ecdysozoa</taxon>
        <taxon>Nematoda</taxon>
        <taxon>Enoplea</taxon>
        <taxon>Dorylaimia</taxon>
        <taxon>Mermithida</taxon>
        <taxon>Mermithoidea</taxon>
        <taxon>Mermithidae</taxon>
        <taxon>Romanomermis</taxon>
    </lineage>
</organism>
<accession>A0A915JLH1</accession>
<evidence type="ECO:0000313" key="2">
    <source>
        <dbReference type="WBParaSite" id="nRc.2.0.1.t26927-RA"/>
    </source>
</evidence>
<dbReference type="Proteomes" id="UP000887565">
    <property type="component" value="Unplaced"/>
</dbReference>
<proteinExistence type="predicted"/>
<keyword evidence="1" id="KW-1185">Reference proteome</keyword>
<reference evidence="2" key="1">
    <citation type="submission" date="2022-11" db="UniProtKB">
        <authorList>
            <consortium name="WormBaseParasite"/>
        </authorList>
    </citation>
    <scope>IDENTIFICATION</scope>
</reference>
<sequence length="61" mass="6774">MAVFGAIVAFKIHTTNAFFGKFVRKKLAKIVNFVAGTFNSCTFRSCLDKINSSVMIVVRDL</sequence>
<protein>
    <submittedName>
        <fullName evidence="2">Uncharacterized protein</fullName>
    </submittedName>
</protein>
<dbReference type="WBParaSite" id="nRc.2.0.1.t26927-RA">
    <property type="protein sequence ID" value="nRc.2.0.1.t26927-RA"/>
    <property type="gene ID" value="nRc.2.0.1.g26927"/>
</dbReference>
<dbReference type="AlphaFoldDB" id="A0A915JLH1"/>
<evidence type="ECO:0000313" key="1">
    <source>
        <dbReference type="Proteomes" id="UP000887565"/>
    </source>
</evidence>
<name>A0A915JLH1_ROMCU</name>